<feature type="domain" description="Acetyl xylan esterase" evidence="1">
    <location>
        <begin position="178"/>
        <end position="277"/>
    </location>
</feature>
<dbReference type="PANTHER" id="PTHR40111">
    <property type="entry name" value="CEPHALOSPORIN-C DEACETYLASE"/>
    <property type="match status" value="1"/>
</dbReference>
<dbReference type="SUPFAM" id="SSF53474">
    <property type="entry name" value="alpha/beta-Hydrolases"/>
    <property type="match status" value="1"/>
</dbReference>
<keyword evidence="3" id="KW-1185">Reference proteome</keyword>
<evidence type="ECO:0000313" key="2">
    <source>
        <dbReference type="EMBL" id="EDM26040.1"/>
    </source>
</evidence>
<proteinExistence type="predicted"/>
<dbReference type="eggNOG" id="COG3458">
    <property type="taxonomic scope" value="Bacteria"/>
</dbReference>
<organism evidence="2 3">
    <name type="scientific">Lentisphaera araneosa HTCC2155</name>
    <dbReference type="NCBI Taxonomy" id="313628"/>
    <lineage>
        <taxon>Bacteria</taxon>
        <taxon>Pseudomonadati</taxon>
        <taxon>Lentisphaerota</taxon>
        <taxon>Lentisphaeria</taxon>
        <taxon>Lentisphaerales</taxon>
        <taxon>Lentisphaeraceae</taxon>
        <taxon>Lentisphaera</taxon>
    </lineage>
</organism>
<reference evidence="2 3" key="1">
    <citation type="journal article" date="2010" name="J. Bacteriol.">
        <title>Genome sequence of Lentisphaera araneosa HTCC2155T, the type species of the order Lentisphaerales in the phylum Lentisphaerae.</title>
        <authorList>
            <person name="Thrash J.C."/>
            <person name="Cho J.C."/>
            <person name="Vergin K.L."/>
            <person name="Morris R.M."/>
            <person name="Giovannoni S.J."/>
        </authorList>
    </citation>
    <scope>NUCLEOTIDE SEQUENCE [LARGE SCALE GENOMIC DNA]</scope>
    <source>
        <strain evidence="2 3">HTCC2155</strain>
    </source>
</reference>
<dbReference type="GO" id="GO:0052689">
    <property type="term" value="F:carboxylic ester hydrolase activity"/>
    <property type="evidence" value="ECO:0007669"/>
    <property type="project" value="TreeGrafter"/>
</dbReference>
<evidence type="ECO:0000259" key="1">
    <source>
        <dbReference type="Pfam" id="PF05448"/>
    </source>
</evidence>
<dbReference type="AlphaFoldDB" id="A6DQZ0"/>
<comment type="caution">
    <text evidence="2">The sequence shown here is derived from an EMBL/GenBank/DDBJ whole genome shotgun (WGS) entry which is preliminary data.</text>
</comment>
<sequence length="284" mass="32129">MNLNLATPHGTKCSPPVNPVISFFSLQSEDFHFESDFSLMWQVDLKSVSSIWSLHRNGFSTAFQEGKAEAKLSNRYAVDINTKDLYPGFYDLKVNVDLGNGEFEKSSTTFAYKADEMFLYDSRPADFKEFWQKAKEEIDQVDLDARYESELETFDEQAINKYNLAYSALPESYDPDGITHPTVDSQKVSFAGPDNGRVYGWLAKPQGEGPFPAMLILPGAGFAARPRPLEHARHGYVSLDIQVHGQDCCTDNYPNLNGYGEGEDYSAPENYYYYNVHKRVLQAL</sequence>
<evidence type="ECO:0000313" key="3">
    <source>
        <dbReference type="Proteomes" id="UP000004947"/>
    </source>
</evidence>
<feature type="non-terminal residue" evidence="2">
    <location>
        <position position="284"/>
    </location>
</feature>
<dbReference type="STRING" id="313628.LNTAR_19622"/>
<name>A6DQZ0_9BACT</name>
<dbReference type="Proteomes" id="UP000004947">
    <property type="component" value="Unassembled WGS sequence"/>
</dbReference>
<dbReference type="EMBL" id="ABCK01000021">
    <property type="protein sequence ID" value="EDM26040.1"/>
    <property type="molecule type" value="Genomic_DNA"/>
</dbReference>
<protein>
    <submittedName>
        <fullName evidence="2">Cephalosporin-C deacetylase</fullName>
    </submittedName>
</protein>
<dbReference type="InterPro" id="IPR029058">
    <property type="entry name" value="AB_hydrolase_fold"/>
</dbReference>
<dbReference type="Gene3D" id="3.40.50.1820">
    <property type="entry name" value="alpha/beta hydrolase"/>
    <property type="match status" value="1"/>
</dbReference>
<dbReference type="InterPro" id="IPR008391">
    <property type="entry name" value="AXE1_dom"/>
</dbReference>
<dbReference type="InterPro" id="IPR039069">
    <property type="entry name" value="CE7"/>
</dbReference>
<dbReference type="Pfam" id="PF05448">
    <property type="entry name" value="AXE1"/>
    <property type="match status" value="1"/>
</dbReference>
<dbReference type="OrthoDB" id="3668964at2"/>
<dbReference type="PANTHER" id="PTHR40111:SF1">
    <property type="entry name" value="CEPHALOSPORIN-C DEACETYLASE"/>
    <property type="match status" value="1"/>
</dbReference>
<dbReference type="RefSeq" id="WP_007280263.1">
    <property type="nucleotide sequence ID" value="NZ_ABCK01000021.1"/>
</dbReference>
<gene>
    <name evidence="2" type="ORF">LNTAR_19622</name>
</gene>
<accession>A6DQZ0</accession>
<dbReference type="GO" id="GO:0005976">
    <property type="term" value="P:polysaccharide metabolic process"/>
    <property type="evidence" value="ECO:0007669"/>
    <property type="project" value="TreeGrafter"/>
</dbReference>